<dbReference type="Proteomes" id="UP001281003">
    <property type="component" value="Unassembled WGS sequence"/>
</dbReference>
<gene>
    <name evidence="2" type="ORF">B0T20DRAFT_409912</name>
</gene>
<dbReference type="EMBL" id="JAUTDP010000005">
    <property type="protein sequence ID" value="KAK3399343.1"/>
    <property type="molecule type" value="Genomic_DNA"/>
</dbReference>
<feature type="compositionally biased region" description="Basic and acidic residues" evidence="1">
    <location>
        <begin position="15"/>
        <end position="29"/>
    </location>
</feature>
<organism evidence="2 3">
    <name type="scientific">Sordaria brevicollis</name>
    <dbReference type="NCBI Taxonomy" id="83679"/>
    <lineage>
        <taxon>Eukaryota</taxon>
        <taxon>Fungi</taxon>
        <taxon>Dikarya</taxon>
        <taxon>Ascomycota</taxon>
        <taxon>Pezizomycotina</taxon>
        <taxon>Sordariomycetes</taxon>
        <taxon>Sordariomycetidae</taxon>
        <taxon>Sordariales</taxon>
        <taxon>Sordariaceae</taxon>
        <taxon>Sordaria</taxon>
    </lineage>
</organism>
<keyword evidence="3" id="KW-1185">Reference proteome</keyword>
<evidence type="ECO:0000256" key="1">
    <source>
        <dbReference type="SAM" id="MobiDB-lite"/>
    </source>
</evidence>
<comment type="caution">
    <text evidence="2">The sequence shown here is derived from an EMBL/GenBank/DDBJ whole genome shotgun (WGS) entry which is preliminary data.</text>
</comment>
<reference evidence="2" key="1">
    <citation type="journal article" date="2023" name="Mol. Phylogenet. Evol.">
        <title>Genome-scale phylogeny and comparative genomics of the fungal order Sordariales.</title>
        <authorList>
            <person name="Hensen N."/>
            <person name="Bonometti L."/>
            <person name="Westerberg I."/>
            <person name="Brannstrom I.O."/>
            <person name="Guillou S."/>
            <person name="Cros-Aarteil S."/>
            <person name="Calhoun S."/>
            <person name="Haridas S."/>
            <person name="Kuo A."/>
            <person name="Mondo S."/>
            <person name="Pangilinan J."/>
            <person name="Riley R."/>
            <person name="LaButti K."/>
            <person name="Andreopoulos B."/>
            <person name="Lipzen A."/>
            <person name="Chen C."/>
            <person name="Yan M."/>
            <person name="Daum C."/>
            <person name="Ng V."/>
            <person name="Clum A."/>
            <person name="Steindorff A."/>
            <person name="Ohm R.A."/>
            <person name="Martin F."/>
            <person name="Silar P."/>
            <person name="Natvig D.O."/>
            <person name="Lalanne C."/>
            <person name="Gautier V."/>
            <person name="Ament-Velasquez S.L."/>
            <person name="Kruys A."/>
            <person name="Hutchinson M.I."/>
            <person name="Powell A.J."/>
            <person name="Barry K."/>
            <person name="Miller A.N."/>
            <person name="Grigoriev I.V."/>
            <person name="Debuchy R."/>
            <person name="Gladieux P."/>
            <person name="Hiltunen Thoren M."/>
            <person name="Johannesson H."/>
        </authorList>
    </citation>
    <scope>NUCLEOTIDE SEQUENCE</scope>
    <source>
        <strain evidence="2">FGSC 1904</strain>
    </source>
</reference>
<accession>A0AAE0PG57</accession>
<feature type="region of interest" description="Disordered" evidence="1">
    <location>
        <begin position="58"/>
        <end position="80"/>
    </location>
</feature>
<feature type="region of interest" description="Disordered" evidence="1">
    <location>
        <begin position="1"/>
        <end position="43"/>
    </location>
</feature>
<name>A0AAE0PG57_SORBR</name>
<reference evidence="2" key="2">
    <citation type="submission" date="2023-07" db="EMBL/GenBank/DDBJ databases">
        <authorList>
            <consortium name="Lawrence Berkeley National Laboratory"/>
            <person name="Haridas S."/>
            <person name="Hensen N."/>
            <person name="Bonometti L."/>
            <person name="Westerberg I."/>
            <person name="Brannstrom I.O."/>
            <person name="Guillou S."/>
            <person name="Cros-Aarteil S."/>
            <person name="Calhoun S."/>
            <person name="Kuo A."/>
            <person name="Mondo S."/>
            <person name="Pangilinan J."/>
            <person name="Riley R."/>
            <person name="LaButti K."/>
            <person name="Andreopoulos B."/>
            <person name="Lipzen A."/>
            <person name="Chen C."/>
            <person name="Yanf M."/>
            <person name="Daum C."/>
            <person name="Ng V."/>
            <person name="Clum A."/>
            <person name="Steindorff A."/>
            <person name="Ohm R."/>
            <person name="Martin F."/>
            <person name="Silar P."/>
            <person name="Natvig D."/>
            <person name="Lalanne C."/>
            <person name="Gautier V."/>
            <person name="Ament-velasquez S.L."/>
            <person name="Kruys A."/>
            <person name="Hutchinson M.I."/>
            <person name="Powell A.J."/>
            <person name="Barry K."/>
            <person name="Miller A.N."/>
            <person name="Grigoriev I.V."/>
            <person name="Debuchy R."/>
            <person name="Gladieux P."/>
            <person name="Thoren M.H."/>
            <person name="Johannesson H."/>
        </authorList>
    </citation>
    <scope>NUCLEOTIDE SEQUENCE</scope>
    <source>
        <strain evidence="2">FGSC 1904</strain>
    </source>
</reference>
<dbReference type="AlphaFoldDB" id="A0AAE0PG57"/>
<proteinExistence type="predicted"/>
<protein>
    <submittedName>
        <fullName evidence="2">Uncharacterized protein</fullName>
    </submittedName>
</protein>
<sequence length="199" mass="22208">MVDARDAPTFAATRSHPDIPRPPEPEPATHTDPPPPYPKLSSVTITSDLILRRLIPLPTAPQADPSHPPPPYSPRNPRLHPTASDYDIIRVLRDFHRSSDGYHNGAPELPRYTPLAGNNERVLEFGGSEEEQRQAFVRFLEGEKDLWAILRCSGGHGGGGSAGQPPRREEYLHEYLLVYWPREGFQIVRAPDRFGNAGL</sequence>
<evidence type="ECO:0000313" key="3">
    <source>
        <dbReference type="Proteomes" id="UP001281003"/>
    </source>
</evidence>
<evidence type="ECO:0000313" key="2">
    <source>
        <dbReference type="EMBL" id="KAK3399343.1"/>
    </source>
</evidence>